<comment type="caution">
    <text evidence="1">The sequence shown here is derived from an EMBL/GenBank/DDBJ whole genome shotgun (WGS) entry which is preliminary data.</text>
</comment>
<proteinExistence type="predicted"/>
<dbReference type="EMBL" id="MU266785">
    <property type="protein sequence ID" value="KAH7918450.1"/>
    <property type="molecule type" value="Genomic_DNA"/>
</dbReference>
<accession>A0ACB8AY45</accession>
<evidence type="ECO:0000313" key="2">
    <source>
        <dbReference type="Proteomes" id="UP000790709"/>
    </source>
</evidence>
<dbReference type="Proteomes" id="UP000790709">
    <property type="component" value="Unassembled WGS sequence"/>
</dbReference>
<gene>
    <name evidence="1" type="ORF">BV22DRAFT_1134584</name>
</gene>
<evidence type="ECO:0000313" key="1">
    <source>
        <dbReference type="EMBL" id="KAH7918450.1"/>
    </source>
</evidence>
<protein>
    <submittedName>
        <fullName evidence="1">Uncharacterized protein</fullName>
    </submittedName>
</protein>
<keyword evidence="2" id="KW-1185">Reference proteome</keyword>
<organism evidence="1 2">
    <name type="scientific">Leucogyrophana mollusca</name>
    <dbReference type="NCBI Taxonomy" id="85980"/>
    <lineage>
        <taxon>Eukaryota</taxon>
        <taxon>Fungi</taxon>
        <taxon>Dikarya</taxon>
        <taxon>Basidiomycota</taxon>
        <taxon>Agaricomycotina</taxon>
        <taxon>Agaricomycetes</taxon>
        <taxon>Agaricomycetidae</taxon>
        <taxon>Boletales</taxon>
        <taxon>Boletales incertae sedis</taxon>
        <taxon>Leucogyrophana</taxon>
    </lineage>
</organism>
<name>A0ACB8AY45_9AGAM</name>
<reference evidence="1" key="1">
    <citation type="journal article" date="2021" name="New Phytol.">
        <title>Evolutionary innovations through gain and loss of genes in the ectomycorrhizal Boletales.</title>
        <authorList>
            <person name="Wu G."/>
            <person name="Miyauchi S."/>
            <person name="Morin E."/>
            <person name="Kuo A."/>
            <person name="Drula E."/>
            <person name="Varga T."/>
            <person name="Kohler A."/>
            <person name="Feng B."/>
            <person name="Cao Y."/>
            <person name="Lipzen A."/>
            <person name="Daum C."/>
            <person name="Hundley H."/>
            <person name="Pangilinan J."/>
            <person name="Johnson J."/>
            <person name="Barry K."/>
            <person name="LaButti K."/>
            <person name="Ng V."/>
            <person name="Ahrendt S."/>
            <person name="Min B."/>
            <person name="Choi I.G."/>
            <person name="Park H."/>
            <person name="Plett J.M."/>
            <person name="Magnuson J."/>
            <person name="Spatafora J.W."/>
            <person name="Nagy L.G."/>
            <person name="Henrissat B."/>
            <person name="Grigoriev I.V."/>
            <person name="Yang Z.L."/>
            <person name="Xu J."/>
            <person name="Martin F.M."/>
        </authorList>
    </citation>
    <scope>NUCLEOTIDE SEQUENCE</scope>
    <source>
        <strain evidence="1">KUC20120723A-06</strain>
    </source>
</reference>
<sequence>MNSTFVQFLPAAIITRKFLTFIFQLFMSSQPANVSPRCTCTRNATTWPGQIQLDADIAASQELHPNGKKKQRTKASKANDPPKESPEEEAAKLQQAAERMAEVEEGMKQAEEEQRAKKPEAPTDEEDTEEMGKKRKKPTEAIERPSLRDAIKNIHSMSALPAPLPGCVTRAEDEKGNKQLATSKFTLSGHVKNWAISVKAARFDTSGTPTASSTTSHHPPPSTYSQVSRPSTVSVGPPIPSTPINTPDVPTDKHGKAAVKQTVEVVPASESNNNKGHDNKGHEDDGEDSVPNTPIPQAWKTTR</sequence>